<dbReference type="InterPro" id="IPR010225">
    <property type="entry name" value="HrpB"/>
</dbReference>
<evidence type="ECO:0000259" key="6">
    <source>
        <dbReference type="PROSITE" id="PS51192"/>
    </source>
</evidence>
<accession>A0A2I1I6U6</accession>
<keyword evidence="2" id="KW-0378">Hydrolase</keyword>
<gene>
    <name evidence="8" type="primary">hrpB</name>
    <name evidence="8" type="ORF">CYJ25_00985</name>
</gene>
<dbReference type="Pfam" id="PF00271">
    <property type="entry name" value="Helicase_C"/>
    <property type="match status" value="1"/>
</dbReference>
<dbReference type="InterPro" id="IPR013689">
    <property type="entry name" value="RNA_helicase_ATP-dep_HrpB_C"/>
</dbReference>
<dbReference type="PROSITE" id="PS51192">
    <property type="entry name" value="HELICASE_ATP_BIND_1"/>
    <property type="match status" value="1"/>
</dbReference>
<dbReference type="InterPro" id="IPR001650">
    <property type="entry name" value="Helicase_C-like"/>
</dbReference>
<dbReference type="PIRSF" id="PIRSF005496">
    <property type="entry name" value="ATP_hel_hrpB"/>
    <property type="match status" value="1"/>
</dbReference>
<dbReference type="GO" id="GO:0004386">
    <property type="term" value="F:helicase activity"/>
    <property type="evidence" value="ECO:0007669"/>
    <property type="project" value="UniProtKB-KW"/>
</dbReference>
<dbReference type="CDD" id="cd17990">
    <property type="entry name" value="DEXHc_HrpB"/>
    <property type="match status" value="1"/>
</dbReference>
<dbReference type="InterPro" id="IPR027417">
    <property type="entry name" value="P-loop_NTPase"/>
</dbReference>
<proteinExistence type="predicted"/>
<protein>
    <submittedName>
        <fullName evidence="8">ATP-dependent helicase HrpB</fullName>
    </submittedName>
</protein>
<dbReference type="AlphaFoldDB" id="A0A2I1I6U6"/>
<evidence type="ECO:0000256" key="4">
    <source>
        <dbReference type="ARBA" id="ARBA00022840"/>
    </source>
</evidence>
<dbReference type="PANTHER" id="PTHR43519">
    <property type="entry name" value="ATP-DEPENDENT RNA HELICASE HRPB"/>
    <property type="match status" value="1"/>
</dbReference>
<organism evidence="8 9">
    <name type="scientific">Schaalia turicensis</name>
    <dbReference type="NCBI Taxonomy" id="131111"/>
    <lineage>
        <taxon>Bacteria</taxon>
        <taxon>Bacillati</taxon>
        <taxon>Actinomycetota</taxon>
        <taxon>Actinomycetes</taxon>
        <taxon>Actinomycetales</taxon>
        <taxon>Actinomycetaceae</taxon>
        <taxon>Schaalia</taxon>
    </lineage>
</organism>
<dbReference type="InterPro" id="IPR049614">
    <property type="entry name" value="HrpB_DEXH"/>
</dbReference>
<dbReference type="Gene3D" id="3.40.50.300">
    <property type="entry name" value="P-loop containing nucleotide triphosphate hydrolases"/>
    <property type="match status" value="2"/>
</dbReference>
<dbReference type="GO" id="GO:0016787">
    <property type="term" value="F:hydrolase activity"/>
    <property type="evidence" value="ECO:0007669"/>
    <property type="project" value="UniProtKB-KW"/>
</dbReference>
<keyword evidence="3 8" id="KW-0347">Helicase</keyword>
<dbReference type="SMART" id="SM00847">
    <property type="entry name" value="HA2"/>
    <property type="match status" value="1"/>
</dbReference>
<dbReference type="NCBIfam" id="TIGR01970">
    <property type="entry name" value="DEAH_box_HrpB"/>
    <property type="match status" value="1"/>
</dbReference>
<dbReference type="PROSITE" id="PS51194">
    <property type="entry name" value="HELICASE_CTER"/>
    <property type="match status" value="1"/>
</dbReference>
<keyword evidence="1" id="KW-0547">Nucleotide-binding</keyword>
<name>A0A2I1I6U6_9ACTO</name>
<dbReference type="Pfam" id="PF08482">
    <property type="entry name" value="HrpB_C"/>
    <property type="match status" value="1"/>
</dbReference>
<dbReference type="SMART" id="SM00490">
    <property type="entry name" value="HELICc"/>
    <property type="match status" value="1"/>
</dbReference>
<keyword evidence="4" id="KW-0067">ATP-binding</keyword>
<evidence type="ECO:0000259" key="7">
    <source>
        <dbReference type="PROSITE" id="PS51194"/>
    </source>
</evidence>
<evidence type="ECO:0000256" key="3">
    <source>
        <dbReference type="ARBA" id="ARBA00022806"/>
    </source>
</evidence>
<evidence type="ECO:0000256" key="5">
    <source>
        <dbReference type="SAM" id="MobiDB-lite"/>
    </source>
</evidence>
<dbReference type="Proteomes" id="UP000234545">
    <property type="component" value="Unassembled WGS sequence"/>
</dbReference>
<dbReference type="EMBL" id="PKKJ01000001">
    <property type="protein sequence ID" value="PKY66850.1"/>
    <property type="molecule type" value="Genomic_DNA"/>
</dbReference>
<dbReference type="InterPro" id="IPR014001">
    <property type="entry name" value="Helicase_ATP-bd"/>
</dbReference>
<dbReference type="GO" id="GO:0005524">
    <property type="term" value="F:ATP binding"/>
    <property type="evidence" value="ECO:0007669"/>
    <property type="project" value="UniProtKB-KW"/>
</dbReference>
<dbReference type="CDD" id="cd18791">
    <property type="entry name" value="SF2_C_RHA"/>
    <property type="match status" value="1"/>
</dbReference>
<sequence>MSACDPLLTNLPRLPIADALDRIAPSIKPGHALVLSSPPGSGKTTVLPPLLEASLDTRVIVCVPRQIAVRSAARRLARLLGEKVGDTSGYRVRGDVKVSDRTRVEFVTPGILLRRLQGDPELEGVGAVVIDEFHERHLETDLSLAFILDTMSVLRPDLHLTLTSATLNADRLASFLGGVLNEVDVVDVPGALHPITTHWMAPSAQPLATTSSGNVVVAREFISHIVSVTRQAVSQTNSDILVFVPGAKEIDEAAQALGGFGPHEVSGVMMDVRGLHGHLAPGQQDAILSVDDSQKARRIIITTSIAESSLTVPGIGCVVDSGLARVPSYDVQRDAGSLITVPAPRASCDQRAGRSARLGPGTVYRCFDQVSFARRPDQITPEILSTDLADAELQARCWTSGGLDALELIDPAPPGALKRARERLHAADLVDDDYSPTTLGRRVARLPVSPFLGKALIAASPLIGSKRAAYFVALLGENPRVGDGDLAHFARRLKAEHADIAHRVRQSSQRLERWADPHSDPGRLSDDEAIGLVAGLAHPTWIARARGGQSGTYLFADGQGACLPPSSLLAGSEWLAITDVTRSVGRADGLIRAAVPISAEDALSLGHSLITERTDCTDCTFSGGCFRATATTMLGAIALGQPRNVKPSPEDVMHLLTDEFAAHGLSMLKWTESATHMRARLTALHAVAPDMWPDVSDDALIGDADSWCAPFISALAEGESIARIDTASLIRSLIPWQHAGSFDEWAPADIEIPTGERRKIDWSTGTPTVTLRVQEAFGWTATPTFANGRLPLLIHLTDPAGRPTAVTSDLASFWAGPYQQVRSQLRGRYPKHLWPEDPMSAKPTSRAKPRR</sequence>
<dbReference type="SUPFAM" id="SSF52540">
    <property type="entry name" value="P-loop containing nucleoside triphosphate hydrolases"/>
    <property type="match status" value="1"/>
</dbReference>
<evidence type="ECO:0000313" key="8">
    <source>
        <dbReference type="EMBL" id="PKY66850.1"/>
    </source>
</evidence>
<evidence type="ECO:0000313" key="9">
    <source>
        <dbReference type="Proteomes" id="UP000234545"/>
    </source>
</evidence>
<dbReference type="PANTHER" id="PTHR43519:SF1">
    <property type="entry name" value="ATP-DEPENDENT RNA HELICASE HRPB"/>
    <property type="match status" value="1"/>
</dbReference>
<evidence type="ECO:0000256" key="1">
    <source>
        <dbReference type="ARBA" id="ARBA00022741"/>
    </source>
</evidence>
<feature type="region of interest" description="Disordered" evidence="5">
    <location>
        <begin position="830"/>
        <end position="851"/>
    </location>
</feature>
<dbReference type="InterPro" id="IPR011545">
    <property type="entry name" value="DEAD/DEAH_box_helicase_dom"/>
</dbReference>
<dbReference type="OrthoDB" id="9805617at2"/>
<evidence type="ECO:0000256" key="2">
    <source>
        <dbReference type="ARBA" id="ARBA00022801"/>
    </source>
</evidence>
<dbReference type="Gene3D" id="1.20.120.1080">
    <property type="match status" value="1"/>
</dbReference>
<dbReference type="InterPro" id="IPR007502">
    <property type="entry name" value="Helicase-assoc_dom"/>
</dbReference>
<dbReference type="RefSeq" id="WP_101627358.1">
    <property type="nucleotide sequence ID" value="NZ_PKKJ01000001.1"/>
</dbReference>
<dbReference type="GO" id="GO:0003676">
    <property type="term" value="F:nucleic acid binding"/>
    <property type="evidence" value="ECO:0007669"/>
    <property type="project" value="InterPro"/>
</dbReference>
<dbReference type="SMART" id="SM00487">
    <property type="entry name" value="DEXDc"/>
    <property type="match status" value="1"/>
</dbReference>
<dbReference type="Pfam" id="PF00270">
    <property type="entry name" value="DEAD"/>
    <property type="match status" value="1"/>
</dbReference>
<reference evidence="8 9" key="1">
    <citation type="submission" date="2017-12" db="EMBL/GenBank/DDBJ databases">
        <title>Phylogenetic diversity of female urinary microbiome.</title>
        <authorList>
            <person name="Thomas-White K."/>
            <person name="Wolfe A.J."/>
        </authorList>
    </citation>
    <scope>NUCLEOTIDE SEQUENCE [LARGE SCALE GENOMIC DNA]</scope>
    <source>
        <strain evidence="8 9">UMB0250</strain>
    </source>
</reference>
<feature type="domain" description="Helicase ATP-binding" evidence="6">
    <location>
        <begin position="24"/>
        <end position="185"/>
    </location>
</feature>
<feature type="domain" description="Helicase C-terminal" evidence="7">
    <location>
        <begin position="220"/>
        <end position="399"/>
    </location>
</feature>
<comment type="caution">
    <text evidence="8">The sequence shown here is derived from an EMBL/GenBank/DDBJ whole genome shotgun (WGS) entry which is preliminary data.</text>
</comment>